<name>A0A6P2NQD9_9BURK</name>
<dbReference type="InterPro" id="IPR038084">
    <property type="entry name" value="PduO/GlcC-like_sf"/>
</dbReference>
<reference evidence="1 2" key="1">
    <citation type="submission" date="2019-09" db="EMBL/GenBank/DDBJ databases">
        <authorList>
            <person name="Depoorter E."/>
        </authorList>
    </citation>
    <scope>NUCLEOTIDE SEQUENCE [LARGE SCALE GENOMIC DNA]</scope>
    <source>
        <strain evidence="1">LMG 30113</strain>
    </source>
</reference>
<dbReference type="AlphaFoldDB" id="A0A6P2NQD9"/>
<evidence type="ECO:0000313" key="2">
    <source>
        <dbReference type="Proteomes" id="UP000494330"/>
    </source>
</evidence>
<dbReference type="PANTHER" id="PTHR34309">
    <property type="entry name" value="SLR1406 PROTEIN"/>
    <property type="match status" value="1"/>
</dbReference>
<keyword evidence="2" id="KW-1185">Reference proteome</keyword>
<accession>A0A6P2NQD9</accession>
<gene>
    <name evidence="1" type="ORF">BPA30113_04527</name>
</gene>
<dbReference type="Gene3D" id="3.30.450.150">
    <property type="entry name" value="Haem-degrading domain"/>
    <property type="match status" value="1"/>
</dbReference>
<dbReference type="InterPro" id="IPR052517">
    <property type="entry name" value="GlcG_carb_metab_protein"/>
</dbReference>
<dbReference type="PANTHER" id="PTHR34309:SF1">
    <property type="entry name" value="PROTEIN GLCG"/>
    <property type="match status" value="1"/>
</dbReference>
<proteinExistence type="predicted"/>
<dbReference type="SUPFAM" id="SSF143744">
    <property type="entry name" value="GlcG-like"/>
    <property type="match status" value="1"/>
</dbReference>
<sequence>MKTKPVLTSEDVKKIAAASEAFALARHWPVTIAILDDGGHLLHLQRLDGATPSSVEMAIAKGRTAALGRRETKIYEDIVMQGRVSFLSAPMAGFLEGGVPIVVDGETVGSVSVSGVTSAEDAEVARAGIAALA</sequence>
<dbReference type="InterPro" id="IPR005624">
    <property type="entry name" value="PduO/GlcC-like"/>
</dbReference>
<organism evidence="1 2">
    <name type="scientific">Burkholderia paludis</name>
    <dbReference type="NCBI Taxonomy" id="1506587"/>
    <lineage>
        <taxon>Bacteria</taxon>
        <taxon>Pseudomonadati</taxon>
        <taxon>Pseudomonadota</taxon>
        <taxon>Betaproteobacteria</taxon>
        <taxon>Burkholderiales</taxon>
        <taxon>Burkholderiaceae</taxon>
        <taxon>Burkholderia</taxon>
        <taxon>Burkholderia cepacia complex</taxon>
    </lineage>
</organism>
<dbReference type="RefSeq" id="WP_034197148.1">
    <property type="nucleotide sequence ID" value="NZ_CABVQD010000017.1"/>
</dbReference>
<dbReference type="Proteomes" id="UP000494330">
    <property type="component" value="Unassembled WGS sequence"/>
</dbReference>
<protein>
    <submittedName>
        <fullName evidence="1">GlcG protein</fullName>
    </submittedName>
</protein>
<dbReference type="EMBL" id="CABVQD010000017">
    <property type="protein sequence ID" value="VWB96928.1"/>
    <property type="molecule type" value="Genomic_DNA"/>
</dbReference>
<dbReference type="Pfam" id="PF03928">
    <property type="entry name" value="HbpS-like"/>
    <property type="match status" value="1"/>
</dbReference>
<evidence type="ECO:0000313" key="1">
    <source>
        <dbReference type="EMBL" id="VWB96928.1"/>
    </source>
</evidence>